<dbReference type="GO" id="GO:0031388">
    <property type="term" value="P:organic acid phosphorylation"/>
    <property type="evidence" value="ECO:0007669"/>
    <property type="project" value="UniProtKB-UniRule"/>
</dbReference>
<dbReference type="STRING" id="1497955.HMPREF1872_00871"/>
<dbReference type="PIRSF" id="PIRSF006078">
    <property type="entry name" value="GlxK"/>
    <property type="match status" value="1"/>
</dbReference>
<dbReference type="PANTHER" id="PTHR21599:SF0">
    <property type="entry name" value="GLYCERATE KINASE"/>
    <property type="match status" value="1"/>
</dbReference>
<dbReference type="SUPFAM" id="SSF110738">
    <property type="entry name" value="Glycerate kinase I"/>
    <property type="match status" value="1"/>
</dbReference>
<protein>
    <submittedName>
        <fullName evidence="5">Putative glycerate kinase</fullName>
    </submittedName>
</protein>
<accession>A0A133YB00</accession>
<dbReference type="AlphaFoldDB" id="A0A133YB00"/>
<keyword evidence="2 4" id="KW-0808">Transferase</keyword>
<reference evidence="6" key="1">
    <citation type="submission" date="2016-01" db="EMBL/GenBank/DDBJ databases">
        <authorList>
            <person name="Mitreva M."/>
            <person name="Pepin K.H."/>
            <person name="Mihindukulasuriya K.A."/>
            <person name="Fulton R."/>
            <person name="Fronick C."/>
            <person name="O'Laughlin M."/>
            <person name="Miner T."/>
            <person name="Herter B."/>
            <person name="Rosa B.A."/>
            <person name="Cordes M."/>
            <person name="Tomlinson C."/>
            <person name="Wollam A."/>
            <person name="Palsikar V.B."/>
            <person name="Mardis E.R."/>
            <person name="Wilson R.K."/>
        </authorList>
    </citation>
    <scope>NUCLEOTIDE SEQUENCE [LARGE SCALE GENOMIC DNA]</scope>
    <source>
        <strain evidence="6">KA00274</strain>
    </source>
</reference>
<evidence type="ECO:0000256" key="1">
    <source>
        <dbReference type="ARBA" id="ARBA00006284"/>
    </source>
</evidence>
<dbReference type="InterPro" id="IPR004381">
    <property type="entry name" value="Glycerate_kinase"/>
</dbReference>
<proteinExistence type="inferred from homology"/>
<evidence type="ECO:0000256" key="2">
    <source>
        <dbReference type="ARBA" id="ARBA00022679"/>
    </source>
</evidence>
<evidence type="ECO:0000256" key="3">
    <source>
        <dbReference type="ARBA" id="ARBA00022777"/>
    </source>
</evidence>
<dbReference type="PANTHER" id="PTHR21599">
    <property type="entry name" value="GLYCERATE KINASE"/>
    <property type="match status" value="1"/>
</dbReference>
<keyword evidence="6" id="KW-1185">Reference proteome</keyword>
<evidence type="ECO:0000313" key="6">
    <source>
        <dbReference type="Proteomes" id="UP000070080"/>
    </source>
</evidence>
<gene>
    <name evidence="5" type="ORF">HMPREF1872_00871</name>
</gene>
<comment type="similarity">
    <text evidence="1 4">Belongs to the glycerate kinase type-1 family.</text>
</comment>
<name>A0A133YB00_9FIRM</name>
<dbReference type="Gene3D" id="3.40.50.10350">
    <property type="entry name" value="Glycerate kinase, domain 1"/>
    <property type="match status" value="1"/>
</dbReference>
<dbReference type="NCBIfam" id="TIGR00045">
    <property type="entry name" value="glycerate kinase"/>
    <property type="match status" value="1"/>
</dbReference>
<keyword evidence="3 4" id="KW-0418">Kinase</keyword>
<evidence type="ECO:0000313" key="5">
    <source>
        <dbReference type="EMBL" id="KXB40325.1"/>
    </source>
</evidence>
<evidence type="ECO:0000256" key="4">
    <source>
        <dbReference type="PIRNR" id="PIRNR006078"/>
    </source>
</evidence>
<dbReference type="EMBL" id="LSCV01000030">
    <property type="protein sequence ID" value="KXB40325.1"/>
    <property type="molecule type" value="Genomic_DNA"/>
</dbReference>
<sequence length="372" mass="39936">MDSFKGSISSHTAGCTVREAILKINPTDQVTVLPVADGGEGTVSAFHSFPNHQSIKVQVNNPLFEPVEATYVISTEDNCAIMEMSQASGLTLIQNRLAPLQASTYGVGEMIIDALDRGVRHFIMGIGGSATNDGGVGMLQALGYRFLDANKYEIMPGNAGLSMIAEIDLSQADKRLKECQFDIACDVDNPLNGERGSAAVFSPQKGASAADVKAIEANLLHYHQMTKTVIKQADNLYPGAGAAGGLGYAFKTYLEANLQSGIELILRLIHAEDYMKEADLVITGEGKLDFQTAMGKTPIGVAKLAKKYGKKVIAFAGVVDNEAIAVNAKGIDAFFPILDQIRPLEEALSEENTKANLRRTVSQVINLINLWR</sequence>
<organism evidence="5 6">
    <name type="scientific">Amygdalobacter nucleatus</name>
    <dbReference type="NCBI Taxonomy" id="3029274"/>
    <lineage>
        <taxon>Bacteria</taxon>
        <taxon>Bacillati</taxon>
        <taxon>Bacillota</taxon>
        <taxon>Clostridia</taxon>
        <taxon>Eubacteriales</taxon>
        <taxon>Oscillospiraceae</taxon>
        <taxon>Amygdalobacter</taxon>
    </lineage>
</organism>
<comment type="caution">
    <text evidence="5">The sequence shown here is derived from an EMBL/GenBank/DDBJ whole genome shotgun (WGS) entry which is preliminary data.</text>
</comment>
<dbReference type="Pfam" id="PF02595">
    <property type="entry name" value="Gly_kinase"/>
    <property type="match status" value="1"/>
</dbReference>
<dbReference type="GO" id="GO:0008887">
    <property type="term" value="F:glycerate kinase activity"/>
    <property type="evidence" value="ECO:0007669"/>
    <property type="project" value="UniProtKB-UniRule"/>
</dbReference>
<dbReference type="Proteomes" id="UP000070080">
    <property type="component" value="Unassembled WGS sequence"/>
</dbReference>
<dbReference type="InterPro" id="IPR018197">
    <property type="entry name" value="Glycerate_kinase_RE-like"/>
</dbReference>
<dbReference type="PATRIC" id="fig|1497955.3.peg.842"/>
<dbReference type="InterPro" id="IPR018193">
    <property type="entry name" value="Glyc_kinase_flavodox-like_fold"/>
</dbReference>
<dbReference type="InterPro" id="IPR036129">
    <property type="entry name" value="Glycerate_kinase_sf"/>
</dbReference>
<dbReference type="Gene3D" id="3.90.1510.10">
    <property type="entry name" value="Glycerate kinase, domain 2"/>
    <property type="match status" value="1"/>
</dbReference>